<evidence type="ECO:0000256" key="2">
    <source>
        <dbReference type="ARBA" id="ARBA00023295"/>
    </source>
</evidence>
<keyword evidence="1" id="KW-0378">Hydrolase</keyword>
<evidence type="ECO:0000259" key="4">
    <source>
        <dbReference type="PROSITE" id="PS51764"/>
    </source>
</evidence>
<dbReference type="SUPFAM" id="SSF51445">
    <property type="entry name" value="(Trans)glycosidases"/>
    <property type="match status" value="1"/>
</dbReference>
<feature type="non-terminal residue" evidence="5">
    <location>
        <position position="1"/>
    </location>
</feature>
<organism evidence="5">
    <name type="scientific">uncultured Desulfovibrio sp</name>
    <dbReference type="NCBI Taxonomy" id="167968"/>
    <lineage>
        <taxon>Bacteria</taxon>
        <taxon>Pseudomonadati</taxon>
        <taxon>Thermodesulfobacteriota</taxon>
        <taxon>Desulfovibrionia</taxon>
        <taxon>Desulfovibrionales</taxon>
        <taxon>Desulfovibrionaceae</taxon>
        <taxon>Desulfovibrio</taxon>
        <taxon>environmental samples</taxon>
    </lineage>
</organism>
<protein>
    <submittedName>
        <fullName evidence="5">CAZy families GH26 protein</fullName>
    </submittedName>
</protein>
<name>A0A060CKT6_9BACT</name>
<accession>A0A060CKT6</accession>
<evidence type="ECO:0000256" key="3">
    <source>
        <dbReference type="PROSITE-ProRule" id="PRU01100"/>
    </source>
</evidence>
<dbReference type="Gene3D" id="3.20.20.80">
    <property type="entry name" value="Glycosidases"/>
    <property type="match status" value="1"/>
</dbReference>
<feature type="non-terminal residue" evidence="5">
    <location>
        <position position="132"/>
    </location>
</feature>
<evidence type="ECO:0000313" key="5">
    <source>
        <dbReference type="EMBL" id="AIA93700.1"/>
    </source>
</evidence>
<reference evidence="5" key="1">
    <citation type="journal article" date="2013" name="Environ. Microbiol.">
        <title>Seasonally variable intestinal metagenomes of the red palm weevil (Rhynchophorus ferrugineus).</title>
        <authorList>
            <person name="Jia S."/>
            <person name="Zhang X."/>
            <person name="Zhang G."/>
            <person name="Yin A."/>
            <person name="Zhang S."/>
            <person name="Li F."/>
            <person name="Wang L."/>
            <person name="Zhao D."/>
            <person name="Yun Q."/>
            <person name="Tala"/>
            <person name="Wang J."/>
            <person name="Sun G."/>
            <person name="Baabdullah M."/>
            <person name="Yu X."/>
            <person name="Hu S."/>
            <person name="Al-Mssallem I.S."/>
            <person name="Yu J."/>
        </authorList>
    </citation>
    <scope>NUCLEOTIDE SEQUENCE</scope>
</reference>
<evidence type="ECO:0000256" key="1">
    <source>
        <dbReference type="ARBA" id="ARBA00022801"/>
    </source>
</evidence>
<feature type="domain" description="GH26" evidence="4">
    <location>
        <begin position="1"/>
        <end position="127"/>
    </location>
</feature>
<dbReference type="EMBL" id="KF126353">
    <property type="protein sequence ID" value="AIA93700.1"/>
    <property type="molecule type" value="Genomic_DNA"/>
</dbReference>
<dbReference type="GO" id="GO:0004553">
    <property type="term" value="F:hydrolase activity, hydrolyzing O-glycosyl compounds"/>
    <property type="evidence" value="ECO:0007669"/>
    <property type="project" value="InterPro"/>
</dbReference>
<proteinExistence type="inferred from homology"/>
<keyword evidence="2" id="KW-0326">Glycosidase</keyword>
<comment type="caution">
    <text evidence="3">Lacks conserved residue(s) required for the propagation of feature annotation.</text>
</comment>
<dbReference type="AlphaFoldDB" id="A0A060CKT6"/>
<dbReference type="InterPro" id="IPR022790">
    <property type="entry name" value="GH26_dom"/>
</dbReference>
<comment type="similarity">
    <text evidence="3">Belongs to the glycosyl hydrolase 26 family.</text>
</comment>
<dbReference type="PROSITE" id="PS51764">
    <property type="entry name" value="GH26"/>
    <property type="match status" value="1"/>
</dbReference>
<dbReference type="InterPro" id="IPR017853">
    <property type="entry name" value="GH"/>
</dbReference>
<sequence length="132" mass="14808">PQPASNPPPASLYYPGDDCVDLLGMSGLNWGSSRAKAIHGWDSRWLAFEEIFAPLRRSLLDAAPSKPVLVLETATVDLGGDKARWIDDALHTAAEWNLRGLGWLDVRREINWKLEEHIPHEVMLEMQEQNAP</sequence>